<reference evidence="3 4" key="1">
    <citation type="submission" date="2017-08" db="EMBL/GenBank/DDBJ databases">
        <title>Infants hospitalized years apart are colonized by the same room-sourced microbial strains.</title>
        <authorList>
            <person name="Brooks B."/>
            <person name="Olm M.R."/>
            <person name="Firek B.A."/>
            <person name="Baker R."/>
            <person name="Thomas B.C."/>
            <person name="Morowitz M.J."/>
            <person name="Banfield J.F."/>
        </authorList>
    </citation>
    <scope>NUCLEOTIDE SEQUENCE [LARGE SCALE GENOMIC DNA]</scope>
    <source>
        <strain evidence="3">S2_003_000_R2_14</strain>
    </source>
</reference>
<dbReference type="InterPro" id="IPR036677">
    <property type="entry name" value="EutN_CcmL_sf"/>
</dbReference>
<dbReference type="Pfam" id="PF03319">
    <property type="entry name" value="EutN_CcmL"/>
    <property type="match status" value="1"/>
</dbReference>
<evidence type="ECO:0000313" key="3">
    <source>
        <dbReference type="EMBL" id="PZR14435.1"/>
    </source>
</evidence>
<gene>
    <name evidence="3" type="ORF">DI536_10275</name>
</gene>
<keyword evidence="2" id="KW-1283">Bacterial microcompartment</keyword>
<dbReference type="PANTHER" id="PTHR36539:SF1">
    <property type="entry name" value="BACTERIAL MICROCOMPARTMENT SHELL VERTEX PROTEIN EUTN"/>
    <property type="match status" value="1"/>
</dbReference>
<dbReference type="CDD" id="cd01614">
    <property type="entry name" value="EutN_CcmL"/>
    <property type="match status" value="1"/>
</dbReference>
<organism evidence="3 4">
    <name type="scientific">Archangium gephyra</name>
    <dbReference type="NCBI Taxonomy" id="48"/>
    <lineage>
        <taxon>Bacteria</taxon>
        <taxon>Pseudomonadati</taxon>
        <taxon>Myxococcota</taxon>
        <taxon>Myxococcia</taxon>
        <taxon>Myxococcales</taxon>
        <taxon>Cystobacterineae</taxon>
        <taxon>Archangiaceae</taxon>
        <taxon>Archangium</taxon>
    </lineage>
</organism>
<dbReference type="Proteomes" id="UP000249061">
    <property type="component" value="Unassembled WGS sequence"/>
</dbReference>
<name>A0A2W5TSX8_9BACT</name>
<comment type="caution">
    <text evidence="3">The sequence shown here is derived from an EMBL/GenBank/DDBJ whole genome shotgun (WGS) entry which is preliminary data.</text>
</comment>
<evidence type="ECO:0008006" key="5">
    <source>
        <dbReference type="Google" id="ProtNLM"/>
    </source>
</evidence>
<protein>
    <recommendedName>
        <fullName evidence="5">Ethanolamine utilization protein EutN</fullName>
    </recommendedName>
</protein>
<dbReference type="PANTHER" id="PTHR36539">
    <property type="entry name" value="ETHANOLAMINE UTILIZATION PROTEIN EUTN"/>
    <property type="match status" value="1"/>
</dbReference>
<dbReference type="SUPFAM" id="SSF159133">
    <property type="entry name" value="EutN/CcmL-like"/>
    <property type="match status" value="1"/>
</dbReference>
<sequence>MNLCRVLGTVVASDKLEVFVGRKLLVVQPLDEQQQPLGKSFIAIDDTSSAGKGDVVLVMNEGGGVRMVLKDPNAPIRALIVGVVDQVDVPKVS</sequence>
<dbReference type="AlphaFoldDB" id="A0A2W5TSX8"/>
<comment type="subcellular location">
    <subcellularLocation>
        <location evidence="1">Bacterial microcompartment</location>
    </subcellularLocation>
</comment>
<evidence type="ECO:0000256" key="1">
    <source>
        <dbReference type="ARBA" id="ARBA00024322"/>
    </source>
</evidence>
<dbReference type="EMBL" id="QFQP01000007">
    <property type="protein sequence ID" value="PZR14435.1"/>
    <property type="molecule type" value="Genomic_DNA"/>
</dbReference>
<dbReference type="GO" id="GO:0031469">
    <property type="term" value="C:bacterial microcompartment"/>
    <property type="evidence" value="ECO:0007669"/>
    <property type="project" value="UniProtKB-SubCell"/>
</dbReference>
<dbReference type="PROSITE" id="PS51932">
    <property type="entry name" value="BMV"/>
    <property type="match status" value="1"/>
</dbReference>
<proteinExistence type="predicted"/>
<dbReference type="InterPro" id="IPR004992">
    <property type="entry name" value="EutN_CcmL"/>
</dbReference>
<accession>A0A2W5TSX8</accession>
<evidence type="ECO:0000313" key="4">
    <source>
        <dbReference type="Proteomes" id="UP000249061"/>
    </source>
</evidence>
<dbReference type="Gene3D" id="2.40.50.220">
    <property type="entry name" value="EutN/Ccml"/>
    <property type="match status" value="1"/>
</dbReference>
<evidence type="ECO:0000256" key="2">
    <source>
        <dbReference type="ARBA" id="ARBA00024446"/>
    </source>
</evidence>